<keyword evidence="2" id="KW-1185">Reference proteome</keyword>
<dbReference type="EMBL" id="JBJJXI010000060">
    <property type="protein sequence ID" value="KAL3398130.1"/>
    <property type="molecule type" value="Genomic_DNA"/>
</dbReference>
<comment type="caution">
    <text evidence="1">The sequence shown here is derived from an EMBL/GenBank/DDBJ whole genome shotgun (WGS) entry which is preliminary data.</text>
</comment>
<proteinExistence type="predicted"/>
<protein>
    <submittedName>
        <fullName evidence="1">Uncharacterized protein</fullName>
    </submittedName>
</protein>
<evidence type="ECO:0000313" key="1">
    <source>
        <dbReference type="EMBL" id="KAL3398130.1"/>
    </source>
</evidence>
<dbReference type="AlphaFoldDB" id="A0ABD2WZ60"/>
<dbReference type="Proteomes" id="UP001627154">
    <property type="component" value="Unassembled WGS sequence"/>
</dbReference>
<organism evidence="1 2">
    <name type="scientific">Trichogramma kaykai</name>
    <dbReference type="NCBI Taxonomy" id="54128"/>
    <lineage>
        <taxon>Eukaryota</taxon>
        <taxon>Metazoa</taxon>
        <taxon>Ecdysozoa</taxon>
        <taxon>Arthropoda</taxon>
        <taxon>Hexapoda</taxon>
        <taxon>Insecta</taxon>
        <taxon>Pterygota</taxon>
        <taxon>Neoptera</taxon>
        <taxon>Endopterygota</taxon>
        <taxon>Hymenoptera</taxon>
        <taxon>Apocrita</taxon>
        <taxon>Proctotrupomorpha</taxon>
        <taxon>Chalcidoidea</taxon>
        <taxon>Trichogrammatidae</taxon>
        <taxon>Trichogramma</taxon>
    </lineage>
</organism>
<evidence type="ECO:0000313" key="2">
    <source>
        <dbReference type="Proteomes" id="UP001627154"/>
    </source>
</evidence>
<accession>A0ABD2WZ60</accession>
<name>A0ABD2WZ60_9HYME</name>
<gene>
    <name evidence="1" type="ORF">TKK_008338</name>
</gene>
<reference evidence="1 2" key="1">
    <citation type="journal article" date="2024" name="bioRxiv">
        <title>A reference genome for Trichogramma kaykai: A tiny desert-dwelling parasitoid wasp with competing sex-ratio distorters.</title>
        <authorList>
            <person name="Culotta J."/>
            <person name="Lindsey A.R."/>
        </authorList>
    </citation>
    <scope>NUCLEOTIDE SEQUENCE [LARGE SCALE GENOMIC DNA]</scope>
    <source>
        <strain evidence="1 2">KSX58</strain>
    </source>
</reference>
<sequence>MTPPDAPSATPQVDFANSASAHIMDTAVPVFAAMSNAAAPTLIDLINTQCVDQPPMSCSRVTLQVNCLQSPASEDLSPASSYRGFAAMPQGGVCQP</sequence>